<dbReference type="EMBL" id="CP072384">
    <property type="protein sequence ID" value="QUC07446.1"/>
    <property type="molecule type" value="Genomic_DNA"/>
</dbReference>
<protein>
    <submittedName>
        <fullName evidence="10">Iron ABC transporter permease</fullName>
    </submittedName>
</protein>
<keyword evidence="6 9" id="KW-1133">Transmembrane helix</keyword>
<keyword evidence="11" id="KW-1185">Reference proteome</keyword>
<sequence length="375" mass="39370">MTGSRQTKTGTSDGTALKAAAGRPDLSEQEALKEFWRIKTKRLLILIGILAAVVIMFVVAMMVGPIRVSALEIAQTYLGMDVPRSTRTVVMDLRTPPALMAVVVGAALALAGAQMQTILDNPLAEPYTLGVSAAAGCGAAIVIATGLSFPVFSEASVAIGAALFALLASGVIALVSRLRRSGRETIILLGIALVFGFQALLMLLQYRATQESLQRMVFWTMGSLERATWFSICLVVVALVTVIPLFGINQWKLTALSLGEARARAMGVKVDNVRMWTLLGASLIAALSVSSVGIIGFVGLVGPHVARILVGEDQRLFVPTAMACGSLVLCSAHAVAQVVVPGQVLPVGILTALVGVPVFVLIILGRRRTTSAISN</sequence>
<keyword evidence="7 9" id="KW-0472">Membrane</keyword>
<proteinExistence type="inferred from homology"/>
<feature type="transmembrane region" description="Helical" evidence="9">
    <location>
        <begin position="276"/>
        <end position="301"/>
    </location>
</feature>
<feature type="transmembrane region" description="Helical" evidence="9">
    <location>
        <begin position="127"/>
        <end position="149"/>
    </location>
</feature>
<feature type="transmembrane region" description="Helical" evidence="9">
    <location>
        <begin position="228"/>
        <end position="248"/>
    </location>
</feature>
<keyword evidence="4" id="KW-1003">Cell membrane</keyword>
<comment type="similarity">
    <text evidence="2">Belongs to the binding-protein-dependent transport system permease family. FecCD subfamily.</text>
</comment>
<dbReference type="PANTHER" id="PTHR30472:SF25">
    <property type="entry name" value="ABC TRANSPORTER PERMEASE PROTEIN MJ0876-RELATED"/>
    <property type="match status" value="1"/>
</dbReference>
<dbReference type="Gene3D" id="1.10.3470.10">
    <property type="entry name" value="ABC transporter involved in vitamin B12 uptake, BtuC"/>
    <property type="match status" value="1"/>
</dbReference>
<evidence type="ECO:0000313" key="11">
    <source>
        <dbReference type="Proteomes" id="UP000678513"/>
    </source>
</evidence>
<evidence type="ECO:0000256" key="1">
    <source>
        <dbReference type="ARBA" id="ARBA00004651"/>
    </source>
</evidence>
<evidence type="ECO:0000256" key="2">
    <source>
        <dbReference type="ARBA" id="ARBA00007935"/>
    </source>
</evidence>
<dbReference type="Pfam" id="PF01032">
    <property type="entry name" value="FecCD"/>
    <property type="match status" value="1"/>
</dbReference>
<evidence type="ECO:0000256" key="3">
    <source>
        <dbReference type="ARBA" id="ARBA00022448"/>
    </source>
</evidence>
<dbReference type="InterPro" id="IPR037294">
    <property type="entry name" value="ABC_BtuC-like"/>
</dbReference>
<dbReference type="PANTHER" id="PTHR30472">
    <property type="entry name" value="FERRIC ENTEROBACTIN TRANSPORT SYSTEM PERMEASE PROTEIN"/>
    <property type="match status" value="1"/>
</dbReference>
<feature type="transmembrane region" description="Helical" evidence="9">
    <location>
        <begin position="155"/>
        <end position="175"/>
    </location>
</feature>
<evidence type="ECO:0000256" key="9">
    <source>
        <dbReference type="SAM" id="Phobius"/>
    </source>
</evidence>
<dbReference type="InterPro" id="IPR000522">
    <property type="entry name" value="ABC_transptr_permease_BtuC"/>
</dbReference>
<gene>
    <name evidence="10" type="ORF">J5A65_10950</name>
</gene>
<evidence type="ECO:0000256" key="8">
    <source>
        <dbReference type="SAM" id="MobiDB-lite"/>
    </source>
</evidence>
<feature type="transmembrane region" description="Helical" evidence="9">
    <location>
        <begin position="187"/>
        <end position="208"/>
    </location>
</feature>
<reference evidence="10 11" key="1">
    <citation type="submission" date="2021-03" db="EMBL/GenBank/DDBJ databases">
        <title>Human Oral Microbial Genomes.</title>
        <authorList>
            <person name="Johnston C.D."/>
            <person name="Chen T."/>
            <person name="Dewhirst F.E."/>
        </authorList>
    </citation>
    <scope>NUCLEOTIDE SEQUENCE [LARGE SCALE GENOMIC DNA]</scope>
    <source>
        <strain evidence="10 11">DSMZ 100122</strain>
    </source>
</reference>
<dbReference type="Proteomes" id="UP000678513">
    <property type="component" value="Chromosome"/>
</dbReference>
<evidence type="ECO:0000256" key="7">
    <source>
        <dbReference type="ARBA" id="ARBA00023136"/>
    </source>
</evidence>
<feature type="transmembrane region" description="Helical" evidence="9">
    <location>
        <begin position="344"/>
        <end position="364"/>
    </location>
</feature>
<dbReference type="CDD" id="cd06550">
    <property type="entry name" value="TM_ABC_iron-siderophores_like"/>
    <property type="match status" value="1"/>
</dbReference>
<dbReference type="RefSeq" id="WP_212321918.1">
    <property type="nucleotide sequence ID" value="NZ_AP024463.1"/>
</dbReference>
<comment type="subcellular location">
    <subcellularLocation>
        <location evidence="1">Cell membrane</location>
        <topology evidence="1">Multi-pass membrane protein</topology>
    </subcellularLocation>
</comment>
<keyword evidence="3" id="KW-0813">Transport</keyword>
<feature type="region of interest" description="Disordered" evidence="8">
    <location>
        <begin position="1"/>
        <end position="22"/>
    </location>
</feature>
<accession>A0ABX7Y371</accession>
<feature type="transmembrane region" description="Helical" evidence="9">
    <location>
        <begin position="98"/>
        <end position="115"/>
    </location>
</feature>
<evidence type="ECO:0000313" key="10">
    <source>
        <dbReference type="EMBL" id="QUC07446.1"/>
    </source>
</evidence>
<feature type="transmembrane region" description="Helical" evidence="9">
    <location>
        <begin position="43"/>
        <end position="63"/>
    </location>
</feature>
<evidence type="ECO:0000256" key="5">
    <source>
        <dbReference type="ARBA" id="ARBA00022692"/>
    </source>
</evidence>
<evidence type="ECO:0000256" key="4">
    <source>
        <dbReference type="ARBA" id="ARBA00022475"/>
    </source>
</evidence>
<dbReference type="SUPFAM" id="SSF81345">
    <property type="entry name" value="ABC transporter involved in vitamin B12 uptake, BtuC"/>
    <property type="match status" value="1"/>
</dbReference>
<evidence type="ECO:0000256" key="6">
    <source>
        <dbReference type="ARBA" id="ARBA00022989"/>
    </source>
</evidence>
<organism evidence="10 11">
    <name type="scientific">Arachnia rubra</name>
    <dbReference type="NCBI Taxonomy" id="1547448"/>
    <lineage>
        <taxon>Bacteria</taxon>
        <taxon>Bacillati</taxon>
        <taxon>Actinomycetota</taxon>
        <taxon>Actinomycetes</taxon>
        <taxon>Propionibacteriales</taxon>
        <taxon>Propionibacteriaceae</taxon>
        <taxon>Arachnia</taxon>
    </lineage>
</organism>
<keyword evidence="5 9" id="KW-0812">Transmembrane</keyword>
<feature type="compositionally biased region" description="Polar residues" evidence="8">
    <location>
        <begin position="1"/>
        <end position="14"/>
    </location>
</feature>
<name>A0ABX7Y371_9ACTN</name>